<gene>
    <name evidence="2" type="ORF">IV203_002197</name>
</gene>
<sequence>MFDRWLPKKLAESARCSKANILDMCCGVGISPRALRKALPEAEVLAHLKIRFSREDRPVQHICGPVFSEENAEQTEFPGQSFQFVTLYCALHEVPKDSKEGRDRILRQAYRVLQPGGTLAIVDICMDYTPSDSMLAGEPYEKNIHRQLSSMKGFSKVQYETIVPKHVGMWTFYGSTLDGATIAILPTNLDSRLSSLQKHSAKQHQHSEEENEGVLLFTISTANIILYHQHLFHLLSISTITSSDTTPFL</sequence>
<evidence type="ECO:0000313" key="2">
    <source>
        <dbReference type="EMBL" id="KAG7357509.1"/>
    </source>
</evidence>
<dbReference type="Proteomes" id="UP000693970">
    <property type="component" value="Unassembled WGS sequence"/>
</dbReference>
<dbReference type="GO" id="GO:0032259">
    <property type="term" value="P:methylation"/>
    <property type="evidence" value="ECO:0007669"/>
    <property type="project" value="UniProtKB-KW"/>
</dbReference>
<dbReference type="GO" id="GO:0008757">
    <property type="term" value="F:S-adenosylmethionine-dependent methyltransferase activity"/>
    <property type="evidence" value="ECO:0007669"/>
    <property type="project" value="InterPro"/>
</dbReference>
<evidence type="ECO:0000313" key="3">
    <source>
        <dbReference type="Proteomes" id="UP000693970"/>
    </source>
</evidence>
<dbReference type="PANTHER" id="PTHR43591">
    <property type="entry name" value="METHYLTRANSFERASE"/>
    <property type="match status" value="1"/>
</dbReference>
<name>A0A9K3PUF0_9STRA</name>
<reference evidence="2" key="2">
    <citation type="submission" date="2021-04" db="EMBL/GenBank/DDBJ databases">
        <authorList>
            <person name="Podell S."/>
        </authorList>
    </citation>
    <scope>NUCLEOTIDE SEQUENCE</scope>
    <source>
        <strain evidence="2">Hildebrandi</strain>
    </source>
</reference>
<dbReference type="InterPro" id="IPR013216">
    <property type="entry name" value="Methyltransf_11"/>
</dbReference>
<dbReference type="EMBL" id="JAGRRH010000015">
    <property type="protein sequence ID" value="KAG7357509.1"/>
    <property type="molecule type" value="Genomic_DNA"/>
</dbReference>
<accession>A0A9K3PUF0</accession>
<organism evidence="2 3">
    <name type="scientific">Nitzschia inconspicua</name>
    <dbReference type="NCBI Taxonomy" id="303405"/>
    <lineage>
        <taxon>Eukaryota</taxon>
        <taxon>Sar</taxon>
        <taxon>Stramenopiles</taxon>
        <taxon>Ochrophyta</taxon>
        <taxon>Bacillariophyta</taxon>
        <taxon>Bacillariophyceae</taxon>
        <taxon>Bacillariophycidae</taxon>
        <taxon>Bacillariales</taxon>
        <taxon>Bacillariaceae</taxon>
        <taxon>Nitzschia</taxon>
    </lineage>
</organism>
<evidence type="ECO:0000259" key="1">
    <source>
        <dbReference type="Pfam" id="PF08241"/>
    </source>
</evidence>
<reference evidence="2" key="1">
    <citation type="journal article" date="2021" name="Sci. Rep.">
        <title>Diploid genomic architecture of Nitzschia inconspicua, an elite biomass production diatom.</title>
        <authorList>
            <person name="Oliver A."/>
            <person name="Podell S."/>
            <person name="Pinowska A."/>
            <person name="Traller J.C."/>
            <person name="Smith S.R."/>
            <person name="McClure R."/>
            <person name="Beliaev A."/>
            <person name="Bohutskyi P."/>
            <person name="Hill E.A."/>
            <person name="Rabines A."/>
            <person name="Zheng H."/>
            <person name="Allen L.Z."/>
            <person name="Kuo A."/>
            <person name="Grigoriev I.V."/>
            <person name="Allen A.E."/>
            <person name="Hazlebeck D."/>
            <person name="Allen E.E."/>
        </authorList>
    </citation>
    <scope>NUCLEOTIDE SEQUENCE</scope>
    <source>
        <strain evidence="2">Hildebrandi</strain>
    </source>
</reference>
<keyword evidence="2" id="KW-0808">Transferase</keyword>
<keyword evidence="3" id="KW-1185">Reference proteome</keyword>
<keyword evidence="2" id="KW-0489">Methyltransferase</keyword>
<dbReference type="PANTHER" id="PTHR43591:SF24">
    <property type="entry name" value="2-METHOXY-6-POLYPRENYL-1,4-BENZOQUINOL METHYLASE, MITOCHONDRIAL"/>
    <property type="match status" value="1"/>
</dbReference>
<dbReference type="AlphaFoldDB" id="A0A9K3PUF0"/>
<dbReference type="CDD" id="cd02440">
    <property type="entry name" value="AdoMet_MTases"/>
    <property type="match status" value="1"/>
</dbReference>
<comment type="caution">
    <text evidence="2">The sequence shown here is derived from an EMBL/GenBank/DDBJ whole genome shotgun (WGS) entry which is preliminary data.</text>
</comment>
<dbReference type="OrthoDB" id="2013972at2759"/>
<proteinExistence type="predicted"/>
<feature type="domain" description="Methyltransferase type 11" evidence="1">
    <location>
        <begin position="22"/>
        <end position="121"/>
    </location>
</feature>
<protein>
    <submittedName>
        <fullName evidence="2">Methyltransferase domain containing protein</fullName>
    </submittedName>
</protein>
<dbReference type="Pfam" id="PF08241">
    <property type="entry name" value="Methyltransf_11"/>
    <property type="match status" value="1"/>
</dbReference>